<dbReference type="eggNOG" id="KOG2422">
    <property type="taxonomic scope" value="Eukaryota"/>
</dbReference>
<feature type="region of interest" description="Disordered" evidence="1">
    <location>
        <begin position="141"/>
        <end position="170"/>
    </location>
</feature>
<dbReference type="GO" id="GO:0072344">
    <property type="term" value="P:rescue of stalled ribosome"/>
    <property type="evidence" value="ECO:0007669"/>
    <property type="project" value="TreeGrafter"/>
</dbReference>
<organism evidence="2 3">
    <name type="scientific">Heterobasidion irregulare (strain TC 32-1)</name>
    <dbReference type="NCBI Taxonomy" id="747525"/>
    <lineage>
        <taxon>Eukaryota</taxon>
        <taxon>Fungi</taxon>
        <taxon>Dikarya</taxon>
        <taxon>Basidiomycota</taxon>
        <taxon>Agaricomycotina</taxon>
        <taxon>Agaricomycetes</taxon>
        <taxon>Russulales</taxon>
        <taxon>Bondarzewiaceae</taxon>
        <taxon>Heterobasidion</taxon>
        <taxon>Heterobasidion annosum species complex</taxon>
    </lineage>
</organism>
<proteinExistence type="predicted"/>
<sequence length="761" mass="84733">MAADDIDKDSGEGHKAKAKKPKKKKKGTSNSTPAKTPVEKQESSPALSPSPSTPTSGPSKQERKALKKQKAKERKDGRDEIDRALEELSIKYPDLKSVPSKSTTTLTSQPSQAFNDLLTVTLSNLDPDVEMRKFFGAKAMHAARNSSAPTTSNARRQPASRSNLVRPQANWGPAKLREGLTIRPLSDEELKNKLGGNSWSDVPERWWTVEYSKRYKGVTMTFMRTVLSGDPEGFFSILRQVPWHADTLLQLAELYSHREEYSQAADFIDRALFAYERAFVGAFNFTNGANRLDYDHVENRPFFLALHRQVIDLERRGLFQTAFEFCRLLYSLDPWTDPHGALLHLDHLAVKAGKGRWLLDMYDLINSQTSRQDHALRGRVCVTALPGWAYARALALRSGSRSNESQQQESTEALKQAIVAFPSIVPLLADKAEILLPSDIRSQGAFRIFTKGLFSSTEESFLHLLSHVYVQRSASLWKVADIGAWFAQTVQEVVNKGTLPGSCMSAPGYERFSVLVKAKNFPTSVARHVTVLGAPAQRLLSYLPESITGGNNLACDPVPPVTRVNEYDDAFFQGAEDALSGTMSRRRQQRMLEQLIPDAGFRQQLQARLWDPFLLQQFPRGLIQFAQAANGMPDEMLEGILMGFALQRDRVNGDEMPGGMPETELVFVNNPAEADMEDGEDLAVNEERENVDVDHHDRDGSEDEEEDGDGDEEEEAVPLPTRVLRNIMSRFFGSSSSAGDAQDTSEDEDDVQPPRDGAGVD</sequence>
<dbReference type="PANTHER" id="PTHR22684:SF0">
    <property type="entry name" value="RIBOSOME QUALITY CONTROL COMPLEX SUBUNIT TCF25"/>
    <property type="match status" value="1"/>
</dbReference>
<dbReference type="FunCoup" id="W4KFV4">
    <property type="interactions" value="460"/>
</dbReference>
<dbReference type="RefSeq" id="XP_009544363.1">
    <property type="nucleotide sequence ID" value="XM_009546068.1"/>
</dbReference>
<dbReference type="GeneID" id="20670019"/>
<feature type="compositionally biased region" description="Polar residues" evidence="1">
    <location>
        <begin position="144"/>
        <end position="165"/>
    </location>
</feature>
<feature type="region of interest" description="Disordered" evidence="1">
    <location>
        <begin position="1"/>
        <end position="81"/>
    </location>
</feature>
<dbReference type="Pfam" id="PF04910">
    <property type="entry name" value="Tcf25"/>
    <property type="match status" value="1"/>
</dbReference>
<feature type="region of interest" description="Disordered" evidence="1">
    <location>
        <begin position="688"/>
        <end position="761"/>
    </location>
</feature>
<dbReference type="InParanoid" id="W4KFV4"/>
<evidence type="ECO:0000256" key="1">
    <source>
        <dbReference type="SAM" id="MobiDB-lite"/>
    </source>
</evidence>
<feature type="compositionally biased region" description="Basic and acidic residues" evidence="1">
    <location>
        <begin position="688"/>
        <end position="699"/>
    </location>
</feature>
<keyword evidence="3" id="KW-1185">Reference proteome</keyword>
<dbReference type="InterPro" id="IPR006994">
    <property type="entry name" value="TCF25/Rqc1"/>
</dbReference>
<accession>W4KFV4</accession>
<protein>
    <recommendedName>
        <fullName evidence="4">DUF654-domain-containing protein</fullName>
    </recommendedName>
</protein>
<evidence type="ECO:0000313" key="3">
    <source>
        <dbReference type="Proteomes" id="UP000030671"/>
    </source>
</evidence>
<evidence type="ECO:0000313" key="2">
    <source>
        <dbReference type="EMBL" id="ETW84727.1"/>
    </source>
</evidence>
<feature type="compositionally biased region" description="Acidic residues" evidence="1">
    <location>
        <begin position="700"/>
        <end position="716"/>
    </location>
</feature>
<reference evidence="2 3" key="1">
    <citation type="journal article" date="2012" name="New Phytol.">
        <title>Insight into trade-off between wood decay and parasitism from the genome of a fungal forest pathogen.</title>
        <authorList>
            <person name="Olson A."/>
            <person name="Aerts A."/>
            <person name="Asiegbu F."/>
            <person name="Belbahri L."/>
            <person name="Bouzid O."/>
            <person name="Broberg A."/>
            <person name="Canback B."/>
            <person name="Coutinho P.M."/>
            <person name="Cullen D."/>
            <person name="Dalman K."/>
            <person name="Deflorio G."/>
            <person name="van Diepen L.T."/>
            <person name="Dunand C."/>
            <person name="Duplessis S."/>
            <person name="Durling M."/>
            <person name="Gonthier P."/>
            <person name="Grimwood J."/>
            <person name="Fossdal C.G."/>
            <person name="Hansson D."/>
            <person name="Henrissat B."/>
            <person name="Hietala A."/>
            <person name="Himmelstrand K."/>
            <person name="Hoffmeister D."/>
            <person name="Hogberg N."/>
            <person name="James T.Y."/>
            <person name="Karlsson M."/>
            <person name="Kohler A."/>
            <person name="Kues U."/>
            <person name="Lee Y.H."/>
            <person name="Lin Y.C."/>
            <person name="Lind M."/>
            <person name="Lindquist E."/>
            <person name="Lombard V."/>
            <person name="Lucas S."/>
            <person name="Lunden K."/>
            <person name="Morin E."/>
            <person name="Murat C."/>
            <person name="Park J."/>
            <person name="Raffaello T."/>
            <person name="Rouze P."/>
            <person name="Salamov A."/>
            <person name="Schmutz J."/>
            <person name="Solheim H."/>
            <person name="Stahlberg J."/>
            <person name="Velez H."/>
            <person name="de Vries R.P."/>
            <person name="Wiebenga A."/>
            <person name="Woodward S."/>
            <person name="Yakovlev I."/>
            <person name="Garbelotto M."/>
            <person name="Martin F."/>
            <person name="Grigoriev I.V."/>
            <person name="Stenlid J."/>
        </authorList>
    </citation>
    <scope>NUCLEOTIDE SEQUENCE [LARGE SCALE GENOMIC DNA]</scope>
    <source>
        <strain evidence="2 3">TC 32-1</strain>
    </source>
</reference>
<dbReference type="EMBL" id="KI925456">
    <property type="protein sequence ID" value="ETW84727.1"/>
    <property type="molecule type" value="Genomic_DNA"/>
</dbReference>
<dbReference type="KEGG" id="hir:HETIRDRAFT_313295"/>
<dbReference type="OrthoDB" id="205993at2759"/>
<feature type="compositionally biased region" description="Low complexity" evidence="1">
    <location>
        <begin position="43"/>
        <end position="59"/>
    </location>
</feature>
<dbReference type="HOGENOM" id="CLU_008321_2_0_1"/>
<evidence type="ECO:0008006" key="4">
    <source>
        <dbReference type="Google" id="ProtNLM"/>
    </source>
</evidence>
<dbReference type="Proteomes" id="UP000030671">
    <property type="component" value="Unassembled WGS sequence"/>
</dbReference>
<dbReference type="GO" id="GO:1990116">
    <property type="term" value="P:ribosome-associated ubiquitin-dependent protein catabolic process"/>
    <property type="evidence" value="ECO:0007669"/>
    <property type="project" value="TreeGrafter"/>
</dbReference>
<name>W4KFV4_HETIT</name>
<dbReference type="PANTHER" id="PTHR22684">
    <property type="entry name" value="NULP1-RELATED"/>
    <property type="match status" value="1"/>
</dbReference>
<feature type="compositionally biased region" description="Basic residues" evidence="1">
    <location>
        <begin position="16"/>
        <end position="27"/>
    </location>
</feature>
<dbReference type="STRING" id="747525.W4KFV4"/>
<dbReference type="GO" id="GO:1990112">
    <property type="term" value="C:RQC complex"/>
    <property type="evidence" value="ECO:0007669"/>
    <property type="project" value="TreeGrafter"/>
</dbReference>
<dbReference type="AlphaFoldDB" id="W4KFV4"/>
<gene>
    <name evidence="2" type="ORF">HETIRDRAFT_313295</name>
</gene>